<dbReference type="OrthoDB" id="9808005at2"/>
<evidence type="ECO:0000256" key="7">
    <source>
        <dbReference type="RuleBase" id="RU363032"/>
    </source>
</evidence>
<protein>
    <submittedName>
        <fullName evidence="9">Phosphonate ABC transporter, permease protein PhnE</fullName>
    </submittedName>
</protein>
<evidence type="ECO:0000256" key="6">
    <source>
        <dbReference type="ARBA" id="ARBA00023136"/>
    </source>
</evidence>
<evidence type="ECO:0000256" key="4">
    <source>
        <dbReference type="ARBA" id="ARBA00022692"/>
    </source>
</evidence>
<dbReference type="CDD" id="cd06261">
    <property type="entry name" value="TM_PBP2"/>
    <property type="match status" value="1"/>
</dbReference>
<dbReference type="GO" id="GO:0005886">
    <property type="term" value="C:plasma membrane"/>
    <property type="evidence" value="ECO:0007669"/>
    <property type="project" value="UniProtKB-SubCell"/>
</dbReference>
<name>A0A323TDW6_9BACI</name>
<dbReference type="SUPFAM" id="SSF161098">
    <property type="entry name" value="MetI-like"/>
    <property type="match status" value="1"/>
</dbReference>
<keyword evidence="4 7" id="KW-0812">Transmembrane</keyword>
<dbReference type="PROSITE" id="PS50928">
    <property type="entry name" value="ABC_TM1"/>
    <property type="match status" value="1"/>
</dbReference>
<comment type="similarity">
    <text evidence="7">Belongs to the binding-protein-dependent transport system permease family.</text>
</comment>
<feature type="transmembrane region" description="Helical" evidence="7">
    <location>
        <begin position="246"/>
        <end position="264"/>
    </location>
</feature>
<feature type="domain" description="ABC transmembrane type-1" evidence="8">
    <location>
        <begin position="81"/>
        <end position="264"/>
    </location>
</feature>
<proteinExistence type="inferred from homology"/>
<feature type="transmembrane region" description="Helical" evidence="7">
    <location>
        <begin position="214"/>
        <end position="234"/>
    </location>
</feature>
<evidence type="ECO:0000313" key="9">
    <source>
        <dbReference type="EMBL" id="PYZ92037.1"/>
    </source>
</evidence>
<dbReference type="InterPro" id="IPR000515">
    <property type="entry name" value="MetI-like"/>
</dbReference>
<evidence type="ECO:0000256" key="2">
    <source>
        <dbReference type="ARBA" id="ARBA00022448"/>
    </source>
</evidence>
<accession>A0A323TDW6</accession>
<dbReference type="Proteomes" id="UP000248214">
    <property type="component" value="Unassembled WGS sequence"/>
</dbReference>
<evidence type="ECO:0000256" key="1">
    <source>
        <dbReference type="ARBA" id="ARBA00004651"/>
    </source>
</evidence>
<feature type="transmembrane region" description="Helical" evidence="7">
    <location>
        <begin position="133"/>
        <end position="157"/>
    </location>
</feature>
<dbReference type="NCBIfam" id="TIGR01097">
    <property type="entry name" value="PhnE"/>
    <property type="match status" value="1"/>
</dbReference>
<dbReference type="GO" id="GO:0015416">
    <property type="term" value="F:ABC-type phosphonate transporter activity"/>
    <property type="evidence" value="ECO:0007669"/>
    <property type="project" value="InterPro"/>
</dbReference>
<dbReference type="RefSeq" id="WP_110611552.1">
    <property type="nucleotide sequence ID" value="NZ_PDOD01000005.1"/>
</dbReference>
<dbReference type="AlphaFoldDB" id="A0A323TDW6"/>
<feature type="transmembrane region" description="Helical" evidence="7">
    <location>
        <begin position="87"/>
        <end position="112"/>
    </location>
</feature>
<keyword evidence="3" id="KW-1003">Cell membrane</keyword>
<dbReference type="InterPro" id="IPR005769">
    <property type="entry name" value="PhnE/PtxC"/>
</dbReference>
<dbReference type="PANTHER" id="PTHR30043:SF1">
    <property type="entry name" value="ABC TRANSPORT SYSTEM PERMEASE PROTEIN P69"/>
    <property type="match status" value="1"/>
</dbReference>
<gene>
    <name evidence="9" type="primary">phnE</name>
    <name evidence="9" type="ORF">CR194_17745</name>
</gene>
<evidence type="ECO:0000313" key="10">
    <source>
        <dbReference type="Proteomes" id="UP000248214"/>
    </source>
</evidence>
<keyword evidence="6 7" id="KW-0472">Membrane</keyword>
<reference evidence="9 10" key="1">
    <citation type="submission" date="2017-10" db="EMBL/GenBank/DDBJ databases">
        <title>Bacillus sp. nov., a halophilic bacterium isolated from a Keqin Lake.</title>
        <authorList>
            <person name="Wang H."/>
        </authorList>
    </citation>
    <scope>NUCLEOTIDE SEQUENCE [LARGE SCALE GENOMIC DNA]</scope>
    <source>
        <strain evidence="9 10">KQ-12</strain>
    </source>
</reference>
<evidence type="ECO:0000256" key="5">
    <source>
        <dbReference type="ARBA" id="ARBA00022989"/>
    </source>
</evidence>
<dbReference type="InterPro" id="IPR035906">
    <property type="entry name" value="MetI-like_sf"/>
</dbReference>
<evidence type="ECO:0000259" key="8">
    <source>
        <dbReference type="PROSITE" id="PS50928"/>
    </source>
</evidence>
<keyword evidence="5 7" id="KW-1133">Transmembrane helix</keyword>
<sequence length="272" mass="30188">MSNKDIVQPSAQKRHPLTPKGFKWYLGSALFLVVGLYILAAYQTQAFPDRVIEGLPIMFYFVVDDLWPPNWSYLPRVAMSLLETWNMALFSTTLAAIFALPMSFLAASNINQNSYFYQFIRNFLNLLRTIPEIILAVLFVALVGIGAVSGILALFVFSLGILAKLVSETIEAIDPGPVEAIRASGGNVFQVITFGVMPQILPQFASYSLYVLEINVKASVVLGFVGAGGIGIILRQQLSMFNYDNVATIIFMTFLTITIIDLISNRVRERLE</sequence>
<comment type="caution">
    <text evidence="9">The sequence shown here is derived from an EMBL/GenBank/DDBJ whole genome shotgun (WGS) entry which is preliminary data.</text>
</comment>
<feature type="transmembrane region" description="Helical" evidence="7">
    <location>
        <begin position="22"/>
        <end position="39"/>
    </location>
</feature>
<dbReference type="PANTHER" id="PTHR30043">
    <property type="entry name" value="PHOSPHONATES TRANSPORT SYSTEM PERMEASE PROTEIN"/>
    <property type="match status" value="1"/>
</dbReference>
<dbReference type="EMBL" id="PDOD01000005">
    <property type="protein sequence ID" value="PYZ92037.1"/>
    <property type="molecule type" value="Genomic_DNA"/>
</dbReference>
<keyword evidence="10" id="KW-1185">Reference proteome</keyword>
<dbReference type="Pfam" id="PF00528">
    <property type="entry name" value="BPD_transp_1"/>
    <property type="match status" value="1"/>
</dbReference>
<keyword evidence="2 7" id="KW-0813">Transport</keyword>
<dbReference type="Gene3D" id="1.10.3720.10">
    <property type="entry name" value="MetI-like"/>
    <property type="match status" value="1"/>
</dbReference>
<evidence type="ECO:0000256" key="3">
    <source>
        <dbReference type="ARBA" id="ARBA00022475"/>
    </source>
</evidence>
<organism evidence="9 10">
    <name type="scientific">Salipaludibacillus keqinensis</name>
    <dbReference type="NCBI Taxonomy" id="2045207"/>
    <lineage>
        <taxon>Bacteria</taxon>
        <taxon>Bacillati</taxon>
        <taxon>Bacillota</taxon>
        <taxon>Bacilli</taxon>
        <taxon>Bacillales</taxon>
        <taxon>Bacillaceae</taxon>
    </lineage>
</organism>
<comment type="subcellular location">
    <subcellularLocation>
        <location evidence="1 7">Cell membrane</location>
        <topology evidence="1 7">Multi-pass membrane protein</topology>
    </subcellularLocation>
</comment>